<feature type="region of interest" description="Disordered" evidence="1">
    <location>
        <begin position="112"/>
        <end position="159"/>
    </location>
</feature>
<gene>
    <name evidence="2" type="ORF">DBV05_g3451</name>
</gene>
<comment type="caution">
    <text evidence="2">The sequence shown here is derived from an EMBL/GenBank/DDBJ whole genome shotgun (WGS) entry which is preliminary data.</text>
</comment>
<evidence type="ECO:0000313" key="3">
    <source>
        <dbReference type="Proteomes" id="UP000325902"/>
    </source>
</evidence>
<organism evidence="2 3">
    <name type="scientific">Lasiodiplodia theobromae</name>
    <dbReference type="NCBI Taxonomy" id="45133"/>
    <lineage>
        <taxon>Eukaryota</taxon>
        <taxon>Fungi</taxon>
        <taxon>Dikarya</taxon>
        <taxon>Ascomycota</taxon>
        <taxon>Pezizomycotina</taxon>
        <taxon>Dothideomycetes</taxon>
        <taxon>Dothideomycetes incertae sedis</taxon>
        <taxon>Botryosphaeriales</taxon>
        <taxon>Botryosphaeriaceae</taxon>
        <taxon>Lasiodiplodia</taxon>
    </lineage>
</organism>
<protein>
    <submittedName>
        <fullName evidence="2">Uncharacterized protein</fullName>
    </submittedName>
</protein>
<evidence type="ECO:0000256" key="1">
    <source>
        <dbReference type="SAM" id="MobiDB-lite"/>
    </source>
</evidence>
<reference evidence="2 3" key="1">
    <citation type="journal article" date="2019" name="Sci. Rep.">
        <title>A multi-omics analysis of the grapevine pathogen Lasiodiplodia theobromae reveals that temperature affects the expression of virulence- and pathogenicity-related genes.</title>
        <authorList>
            <person name="Felix C."/>
            <person name="Meneses R."/>
            <person name="Goncalves M.F.M."/>
            <person name="Tilleman L."/>
            <person name="Duarte A.S."/>
            <person name="Jorrin-Novo J.V."/>
            <person name="Van de Peer Y."/>
            <person name="Deforce D."/>
            <person name="Van Nieuwerburgh F."/>
            <person name="Esteves A.C."/>
            <person name="Alves A."/>
        </authorList>
    </citation>
    <scope>NUCLEOTIDE SEQUENCE [LARGE SCALE GENOMIC DNA]</scope>
    <source>
        <strain evidence="2 3">LA-SOL3</strain>
    </source>
</reference>
<accession>A0A5N5DJA4</accession>
<dbReference type="AlphaFoldDB" id="A0A5N5DJA4"/>
<feature type="compositionally biased region" description="Polar residues" evidence="1">
    <location>
        <begin position="355"/>
        <end position="367"/>
    </location>
</feature>
<feature type="region of interest" description="Disordered" evidence="1">
    <location>
        <begin position="1"/>
        <end position="69"/>
    </location>
</feature>
<dbReference type="OrthoDB" id="10443520at2759"/>
<evidence type="ECO:0000313" key="2">
    <source>
        <dbReference type="EMBL" id="KAB2577955.1"/>
    </source>
</evidence>
<dbReference type="Proteomes" id="UP000325902">
    <property type="component" value="Unassembled WGS sequence"/>
</dbReference>
<dbReference type="EMBL" id="VCHE01000014">
    <property type="protein sequence ID" value="KAB2577955.1"/>
    <property type="molecule type" value="Genomic_DNA"/>
</dbReference>
<keyword evidence="3" id="KW-1185">Reference proteome</keyword>
<sequence length="387" mass="42178">MPPGAEVVSDGASSDFPLSDLMEVDSPTPPTKGDTAEEPTCGFPTANTHTDHDYMSEPIMDPQPEKPPMPAWLTDPAGRAEITLTPSVDKHHPAHPAVARRQQQANHLLPLQYTGLPSDPAPDERTANDGGIQDARGSYEQNAGGNGNVSAGTPQHKQPALPDKITTVAQTTQTSQHAQQSDAVYVVLIQYQPLVEYGGSQFDLGIHDQYPKVNGFSTIEHYTKAFRLSRDAKTYALNLFTQRITLDYRYVMQKAWDDLSLEEIRAYGVTEDGPSPHIRGFKLSSIDEPFHWQVRFGCDEEFCRISVIPVRWGDRRLENMPFVEAGQPYGGMSKSLKPPNNSEKTPVGAKDTDSADGTASAETTTCVEQLPPAEGTVSTESAASNDG</sequence>
<feature type="region of interest" description="Disordered" evidence="1">
    <location>
        <begin position="328"/>
        <end position="387"/>
    </location>
</feature>
<proteinExistence type="predicted"/>
<feature type="compositionally biased region" description="Polar residues" evidence="1">
    <location>
        <begin position="139"/>
        <end position="156"/>
    </location>
</feature>
<feature type="compositionally biased region" description="Polar residues" evidence="1">
    <location>
        <begin position="376"/>
        <end position="387"/>
    </location>
</feature>
<name>A0A5N5DJA4_9PEZI</name>